<protein>
    <submittedName>
        <fullName evidence="3">Rhodanese-like domain-containing protein</fullName>
    </submittedName>
</protein>
<dbReference type="InterPro" id="IPR036873">
    <property type="entry name" value="Rhodanese-like_dom_sf"/>
</dbReference>
<dbReference type="Pfam" id="PF00581">
    <property type="entry name" value="Rhodanese"/>
    <property type="match status" value="1"/>
</dbReference>
<organism evidence="3 4">
    <name type="scientific">Pseudodesulfovibrio indicus</name>
    <dbReference type="NCBI Taxonomy" id="1716143"/>
    <lineage>
        <taxon>Bacteria</taxon>
        <taxon>Pseudomonadati</taxon>
        <taxon>Thermodesulfobacteriota</taxon>
        <taxon>Desulfovibrionia</taxon>
        <taxon>Desulfovibrionales</taxon>
        <taxon>Desulfovibrionaceae</taxon>
    </lineage>
</organism>
<dbReference type="AlphaFoldDB" id="A0AA94PSP8"/>
<evidence type="ECO:0000313" key="4">
    <source>
        <dbReference type="Proteomes" id="UP000295506"/>
    </source>
</evidence>
<keyword evidence="1" id="KW-0732">Signal</keyword>
<evidence type="ECO:0000313" key="3">
    <source>
        <dbReference type="EMBL" id="TDT80555.1"/>
    </source>
</evidence>
<accession>A0AA94PSP8</accession>
<dbReference type="PROSITE" id="PS00380">
    <property type="entry name" value="RHODANESE_1"/>
    <property type="match status" value="1"/>
</dbReference>
<comment type="caution">
    <text evidence="3">The sequence shown here is derived from an EMBL/GenBank/DDBJ whole genome shotgun (WGS) entry which is preliminary data.</text>
</comment>
<sequence>MQRPITCVAWLLLALCFLPVRPALADETEIWWASAQAEADRDGYLLLDDDGLRKLVDEKADMVLLDARADYEFAAGHLPGAANLEFDLGDDIELPQAKRQALQDLLGPDKDRMLVVYCRSFR</sequence>
<dbReference type="Proteomes" id="UP000295506">
    <property type="component" value="Unassembled WGS sequence"/>
</dbReference>
<evidence type="ECO:0000259" key="2">
    <source>
        <dbReference type="PROSITE" id="PS50206"/>
    </source>
</evidence>
<dbReference type="InterPro" id="IPR001763">
    <property type="entry name" value="Rhodanese-like_dom"/>
</dbReference>
<reference evidence="3 4" key="1">
    <citation type="submission" date="2019-03" db="EMBL/GenBank/DDBJ databases">
        <title>Genomic Encyclopedia of Type Strains, Phase IV (KMG-IV): sequencing the most valuable type-strain genomes for metagenomic binning, comparative biology and taxonomic classification.</title>
        <authorList>
            <person name="Goeker M."/>
        </authorList>
    </citation>
    <scope>NUCLEOTIDE SEQUENCE [LARGE SCALE GENOMIC DNA]</scope>
    <source>
        <strain evidence="3 4">DSM 101483</strain>
    </source>
</reference>
<dbReference type="Gene3D" id="3.40.250.10">
    <property type="entry name" value="Rhodanese-like domain"/>
    <property type="match status" value="1"/>
</dbReference>
<dbReference type="EMBL" id="SOBK01000022">
    <property type="protein sequence ID" value="TDT80555.1"/>
    <property type="molecule type" value="Genomic_DNA"/>
</dbReference>
<dbReference type="InterPro" id="IPR001307">
    <property type="entry name" value="Thiosulphate_STrfase_CS"/>
</dbReference>
<evidence type="ECO:0000256" key="1">
    <source>
        <dbReference type="SAM" id="SignalP"/>
    </source>
</evidence>
<feature type="signal peptide" evidence="1">
    <location>
        <begin position="1"/>
        <end position="25"/>
    </location>
</feature>
<dbReference type="CDD" id="cd00158">
    <property type="entry name" value="RHOD"/>
    <property type="match status" value="1"/>
</dbReference>
<dbReference type="SUPFAM" id="SSF52821">
    <property type="entry name" value="Rhodanese/Cell cycle control phosphatase"/>
    <property type="match status" value="1"/>
</dbReference>
<feature type="domain" description="Rhodanese" evidence="2">
    <location>
        <begin position="58"/>
        <end position="120"/>
    </location>
</feature>
<dbReference type="PROSITE" id="PS50206">
    <property type="entry name" value="RHODANESE_3"/>
    <property type="match status" value="1"/>
</dbReference>
<proteinExistence type="predicted"/>
<feature type="chain" id="PRO_5041645729" evidence="1">
    <location>
        <begin position="26"/>
        <end position="122"/>
    </location>
</feature>
<dbReference type="GO" id="GO:0004792">
    <property type="term" value="F:thiosulfate-cyanide sulfurtransferase activity"/>
    <property type="evidence" value="ECO:0007669"/>
    <property type="project" value="InterPro"/>
</dbReference>
<gene>
    <name evidence="3" type="ORF">EDC59_12213</name>
</gene>
<name>A0AA94PSP8_9BACT</name>